<evidence type="ECO:0000256" key="5">
    <source>
        <dbReference type="ARBA" id="ARBA00023014"/>
    </source>
</evidence>
<dbReference type="Pfam" id="PF10609">
    <property type="entry name" value="ParA"/>
    <property type="match status" value="1"/>
</dbReference>
<evidence type="ECO:0000313" key="6">
    <source>
        <dbReference type="EMBL" id="CAB4769723.1"/>
    </source>
</evidence>
<dbReference type="EMBL" id="CAEZZL010000131">
    <property type="protein sequence ID" value="CAB4769723.1"/>
    <property type="molecule type" value="Genomic_DNA"/>
</dbReference>
<dbReference type="PANTHER" id="PTHR42961:SF2">
    <property type="entry name" value="IRON-SULFUR PROTEIN NUBPL"/>
    <property type="match status" value="1"/>
</dbReference>
<evidence type="ECO:0000256" key="4">
    <source>
        <dbReference type="ARBA" id="ARBA00023004"/>
    </source>
</evidence>
<evidence type="ECO:0000256" key="1">
    <source>
        <dbReference type="ARBA" id="ARBA00022723"/>
    </source>
</evidence>
<dbReference type="InterPro" id="IPR027417">
    <property type="entry name" value="P-loop_NTPase"/>
</dbReference>
<keyword evidence="4" id="KW-0408">Iron</keyword>
<dbReference type="InterPro" id="IPR033756">
    <property type="entry name" value="YlxH/NBP35"/>
</dbReference>
<evidence type="ECO:0000256" key="2">
    <source>
        <dbReference type="ARBA" id="ARBA00022741"/>
    </source>
</evidence>
<dbReference type="GO" id="GO:0140663">
    <property type="term" value="F:ATP-dependent FeS chaperone activity"/>
    <property type="evidence" value="ECO:0007669"/>
    <property type="project" value="InterPro"/>
</dbReference>
<organism evidence="6">
    <name type="scientific">freshwater metagenome</name>
    <dbReference type="NCBI Taxonomy" id="449393"/>
    <lineage>
        <taxon>unclassified sequences</taxon>
        <taxon>metagenomes</taxon>
        <taxon>ecological metagenomes</taxon>
    </lineage>
</organism>
<dbReference type="GO" id="GO:0005524">
    <property type="term" value="F:ATP binding"/>
    <property type="evidence" value="ECO:0007669"/>
    <property type="project" value="UniProtKB-KW"/>
</dbReference>
<dbReference type="CDD" id="cd02037">
    <property type="entry name" value="Mrp_NBP35"/>
    <property type="match status" value="1"/>
</dbReference>
<dbReference type="GO" id="GO:0016226">
    <property type="term" value="P:iron-sulfur cluster assembly"/>
    <property type="evidence" value="ECO:0007669"/>
    <property type="project" value="InterPro"/>
</dbReference>
<protein>
    <submittedName>
        <fullName evidence="6">Unannotated protein</fullName>
    </submittedName>
</protein>
<dbReference type="Gene3D" id="3.40.50.300">
    <property type="entry name" value="P-loop containing nucleotide triphosphate hydrolases"/>
    <property type="match status" value="1"/>
</dbReference>
<dbReference type="GO" id="GO:0046872">
    <property type="term" value="F:metal ion binding"/>
    <property type="evidence" value="ECO:0007669"/>
    <property type="project" value="UniProtKB-KW"/>
</dbReference>
<dbReference type="PROSITE" id="PS01215">
    <property type="entry name" value="MRP"/>
    <property type="match status" value="1"/>
</dbReference>
<proteinExistence type="predicted"/>
<sequence length="263" mass="27807">MNLAAALAAAGKTVGVLDADIWGFSIPRMLGMPDRLEAATVPGHDKPMIIPNERIIGKGLLKVVSTGMLVEDEGTALMWRGLMLTKAVEQFLNDVNWGHLDYLLIDMPPGTGDVQMGLARMLPRTDLLIVTTPAVSAQKVAIRAADMARRSFLRVAGVIENMSEFTCDHGDSYALFGTGGGQALADEVGVELLGQIPIEPAVAAGGDNGEPLVLTSSSEAARIFTAIAARIIADTPEVEDMAGCSARDEDVVVTVRRSQNPQA</sequence>
<name>A0A6J6VFF5_9ZZZZ</name>
<evidence type="ECO:0000256" key="3">
    <source>
        <dbReference type="ARBA" id="ARBA00022840"/>
    </source>
</evidence>
<keyword evidence="1" id="KW-0479">Metal-binding</keyword>
<gene>
    <name evidence="6" type="ORF">UFOPK2870_01254</name>
</gene>
<dbReference type="PANTHER" id="PTHR42961">
    <property type="entry name" value="IRON-SULFUR PROTEIN NUBPL"/>
    <property type="match status" value="1"/>
</dbReference>
<accession>A0A6J6VFF5</accession>
<dbReference type="AlphaFoldDB" id="A0A6J6VFF5"/>
<dbReference type="GO" id="GO:0051539">
    <property type="term" value="F:4 iron, 4 sulfur cluster binding"/>
    <property type="evidence" value="ECO:0007669"/>
    <property type="project" value="TreeGrafter"/>
</dbReference>
<dbReference type="InterPro" id="IPR019591">
    <property type="entry name" value="Mrp/NBP35_ATP-bd"/>
</dbReference>
<keyword evidence="3" id="KW-0067">ATP-binding</keyword>
<reference evidence="6" key="1">
    <citation type="submission" date="2020-05" db="EMBL/GenBank/DDBJ databases">
        <authorList>
            <person name="Chiriac C."/>
            <person name="Salcher M."/>
            <person name="Ghai R."/>
            <person name="Kavagutti S V."/>
        </authorList>
    </citation>
    <scope>NUCLEOTIDE SEQUENCE</scope>
</reference>
<dbReference type="SUPFAM" id="SSF52540">
    <property type="entry name" value="P-loop containing nucleoside triphosphate hydrolases"/>
    <property type="match status" value="1"/>
</dbReference>
<keyword evidence="5" id="KW-0411">Iron-sulfur</keyword>
<dbReference type="InterPro" id="IPR044304">
    <property type="entry name" value="NUBPL-like"/>
</dbReference>
<dbReference type="InterPro" id="IPR000808">
    <property type="entry name" value="Mrp-like_CS"/>
</dbReference>
<keyword evidence="2" id="KW-0547">Nucleotide-binding</keyword>